<comment type="similarity">
    <text evidence="9">Belongs to the thiamine-phosphate synthase family.</text>
</comment>
<dbReference type="GO" id="GO:0004789">
    <property type="term" value="F:thiamine-phosphate diphosphorylase activity"/>
    <property type="evidence" value="ECO:0007669"/>
    <property type="project" value="UniProtKB-UniRule"/>
</dbReference>
<accession>A0A9X2JFG1</accession>
<evidence type="ECO:0000259" key="10">
    <source>
        <dbReference type="Pfam" id="PF02581"/>
    </source>
</evidence>
<dbReference type="CDD" id="cd00564">
    <property type="entry name" value="TMP_TenI"/>
    <property type="match status" value="1"/>
</dbReference>
<dbReference type="Proteomes" id="UP001155182">
    <property type="component" value="Unassembled WGS sequence"/>
</dbReference>
<dbReference type="InterPro" id="IPR013785">
    <property type="entry name" value="Aldolase_TIM"/>
</dbReference>
<evidence type="ECO:0000256" key="9">
    <source>
        <dbReference type="HAMAP-Rule" id="MF_00097"/>
    </source>
</evidence>
<evidence type="ECO:0000256" key="8">
    <source>
        <dbReference type="ARBA" id="ARBA00047883"/>
    </source>
</evidence>
<evidence type="ECO:0000256" key="6">
    <source>
        <dbReference type="ARBA" id="ARBA00047334"/>
    </source>
</evidence>
<evidence type="ECO:0000256" key="4">
    <source>
        <dbReference type="ARBA" id="ARBA00022842"/>
    </source>
</evidence>
<evidence type="ECO:0000256" key="5">
    <source>
        <dbReference type="ARBA" id="ARBA00022977"/>
    </source>
</evidence>
<dbReference type="EC" id="2.5.1.3" evidence="9"/>
<keyword evidence="4 9" id="KW-0460">Magnesium</keyword>
<feature type="binding site" evidence="9">
    <location>
        <begin position="36"/>
        <end position="40"/>
    </location>
    <ligand>
        <name>4-amino-2-methyl-5-(diphosphooxymethyl)pyrimidine</name>
        <dbReference type="ChEBI" id="CHEBI:57841"/>
    </ligand>
</feature>
<dbReference type="InterPro" id="IPR036206">
    <property type="entry name" value="ThiamineP_synth_sf"/>
</dbReference>
<comment type="catalytic activity">
    <reaction evidence="6 9">
        <text>4-methyl-5-(2-phosphooxyethyl)-thiazole + 4-amino-2-methyl-5-(diphosphooxymethyl)pyrimidine + H(+) = thiamine phosphate + diphosphate</text>
        <dbReference type="Rhea" id="RHEA:22328"/>
        <dbReference type="ChEBI" id="CHEBI:15378"/>
        <dbReference type="ChEBI" id="CHEBI:33019"/>
        <dbReference type="ChEBI" id="CHEBI:37575"/>
        <dbReference type="ChEBI" id="CHEBI:57841"/>
        <dbReference type="ChEBI" id="CHEBI:58296"/>
        <dbReference type="EC" id="2.5.1.3"/>
    </reaction>
</comment>
<dbReference type="HAMAP" id="MF_00097">
    <property type="entry name" value="TMP_synthase"/>
    <property type="match status" value="1"/>
</dbReference>
<keyword evidence="2 9" id="KW-0808">Transferase</keyword>
<feature type="domain" description="Thiamine phosphate synthase/TenI" evidence="10">
    <location>
        <begin position="19"/>
        <end position="194"/>
    </location>
</feature>
<dbReference type="GO" id="GO:0009228">
    <property type="term" value="P:thiamine biosynthetic process"/>
    <property type="evidence" value="ECO:0007669"/>
    <property type="project" value="UniProtKB-KW"/>
</dbReference>
<evidence type="ECO:0000256" key="1">
    <source>
        <dbReference type="ARBA" id="ARBA00005165"/>
    </source>
</evidence>
<dbReference type="PANTHER" id="PTHR20857">
    <property type="entry name" value="THIAMINE-PHOSPHATE PYROPHOSPHORYLASE"/>
    <property type="match status" value="1"/>
</dbReference>
<feature type="binding site" evidence="9">
    <location>
        <position position="171"/>
    </location>
    <ligand>
        <name>2-[(2R,5Z)-2-carboxy-4-methylthiazol-5(2H)-ylidene]ethyl phosphate</name>
        <dbReference type="ChEBI" id="CHEBI:62899"/>
    </ligand>
</feature>
<keyword evidence="3 9" id="KW-0479">Metal-binding</keyword>
<name>A0A9X2JFG1_9SPHI</name>
<reference evidence="11" key="1">
    <citation type="submission" date="2022-06" db="EMBL/GenBank/DDBJ databases">
        <title>Solitalea sp. MAHUQ-68 isolated from rhizospheric soil.</title>
        <authorList>
            <person name="Huq M.A."/>
        </authorList>
    </citation>
    <scope>NUCLEOTIDE SEQUENCE</scope>
    <source>
        <strain evidence="11">MAHUQ-68</strain>
    </source>
</reference>
<feature type="binding site" evidence="9">
    <location>
        <position position="109"/>
    </location>
    <ligand>
        <name>4-amino-2-methyl-5-(diphosphooxymethyl)pyrimidine</name>
        <dbReference type="ChEBI" id="CHEBI:57841"/>
    </ligand>
</feature>
<gene>
    <name evidence="9" type="primary">thiE</name>
    <name evidence="11" type="ORF">NF867_10865</name>
</gene>
<organism evidence="11 12">
    <name type="scientific">Solitalea agri</name>
    <dbReference type="NCBI Taxonomy" id="2953739"/>
    <lineage>
        <taxon>Bacteria</taxon>
        <taxon>Pseudomonadati</taxon>
        <taxon>Bacteroidota</taxon>
        <taxon>Sphingobacteriia</taxon>
        <taxon>Sphingobacteriales</taxon>
        <taxon>Sphingobacteriaceae</taxon>
        <taxon>Solitalea</taxon>
    </lineage>
</organism>
<dbReference type="InterPro" id="IPR034291">
    <property type="entry name" value="TMP_synthase"/>
</dbReference>
<dbReference type="Gene3D" id="3.20.20.70">
    <property type="entry name" value="Aldolase class I"/>
    <property type="match status" value="1"/>
</dbReference>
<feature type="binding site" evidence="9">
    <location>
        <position position="90"/>
    </location>
    <ligand>
        <name>Mg(2+)</name>
        <dbReference type="ChEBI" id="CHEBI:18420"/>
    </ligand>
</feature>
<dbReference type="InterPro" id="IPR022998">
    <property type="entry name" value="ThiamineP_synth_TenI"/>
</dbReference>
<comment type="cofactor">
    <cofactor evidence="9">
        <name>Mg(2+)</name>
        <dbReference type="ChEBI" id="CHEBI:18420"/>
    </cofactor>
    <text evidence="9">Binds 1 Mg(2+) ion per subunit.</text>
</comment>
<keyword evidence="12" id="KW-1185">Reference proteome</keyword>
<evidence type="ECO:0000256" key="7">
    <source>
        <dbReference type="ARBA" id="ARBA00047851"/>
    </source>
</evidence>
<comment type="function">
    <text evidence="9">Condenses 4-methyl-5-(beta-hydroxyethyl)thiazole monophosphate (THZ-P) and 2-methyl-4-amino-5-hydroxymethyl pyrimidine pyrophosphate (HMP-PP) to form thiamine monophosphate (TMP).</text>
</comment>
<evidence type="ECO:0000313" key="12">
    <source>
        <dbReference type="Proteomes" id="UP001155182"/>
    </source>
</evidence>
<keyword evidence="5 9" id="KW-0784">Thiamine biosynthesis</keyword>
<dbReference type="Pfam" id="PF02581">
    <property type="entry name" value="TMP-TENI"/>
    <property type="match status" value="1"/>
</dbReference>
<comment type="pathway">
    <text evidence="1 9">Cofactor biosynthesis; thiamine diphosphate biosynthesis; thiamine phosphate from 4-amino-2-methyl-5-diphosphomethylpyrimidine and 4-methyl-5-(2-phosphoethyl)-thiazole: step 1/1.</text>
</comment>
<sequence>MKKHIEKFHYLTLDMDHFSHAQQAEMACKAGAKWIQYRTKNKHSTEEWIAEARQIANICDDWGATLIVCSNVDVVNTVEDAQGVHIEMADISVEQAREILGDSKVIGGSAHTFEQIKAVYHSGADYVGLGPYKPTTTIKYSVGHLTLEDYSSIIERMKNEGIDLPVIAAGGIKPEHVEELLKTGIHGVAVCSAINLADNPEAVYKEIYKKMY</sequence>
<comment type="catalytic activity">
    <reaction evidence="7 9">
        <text>2-(2-carboxy-4-methylthiazol-5-yl)ethyl phosphate + 4-amino-2-methyl-5-(diphosphooxymethyl)pyrimidine + 2 H(+) = thiamine phosphate + CO2 + diphosphate</text>
        <dbReference type="Rhea" id="RHEA:47848"/>
        <dbReference type="ChEBI" id="CHEBI:15378"/>
        <dbReference type="ChEBI" id="CHEBI:16526"/>
        <dbReference type="ChEBI" id="CHEBI:33019"/>
        <dbReference type="ChEBI" id="CHEBI:37575"/>
        <dbReference type="ChEBI" id="CHEBI:57841"/>
        <dbReference type="ChEBI" id="CHEBI:62890"/>
        <dbReference type="EC" id="2.5.1.3"/>
    </reaction>
</comment>
<dbReference type="PANTHER" id="PTHR20857:SF15">
    <property type="entry name" value="THIAMINE-PHOSPHATE SYNTHASE"/>
    <property type="match status" value="1"/>
</dbReference>
<comment type="catalytic activity">
    <reaction evidence="8 9">
        <text>2-[(2R,5Z)-2-carboxy-4-methylthiazol-5(2H)-ylidene]ethyl phosphate + 4-amino-2-methyl-5-(diphosphooxymethyl)pyrimidine + 2 H(+) = thiamine phosphate + CO2 + diphosphate</text>
        <dbReference type="Rhea" id="RHEA:47844"/>
        <dbReference type="ChEBI" id="CHEBI:15378"/>
        <dbReference type="ChEBI" id="CHEBI:16526"/>
        <dbReference type="ChEBI" id="CHEBI:33019"/>
        <dbReference type="ChEBI" id="CHEBI:37575"/>
        <dbReference type="ChEBI" id="CHEBI:57841"/>
        <dbReference type="ChEBI" id="CHEBI:62899"/>
        <dbReference type="EC" id="2.5.1.3"/>
    </reaction>
</comment>
<comment type="caution">
    <text evidence="9">Lacks conserved residue(s) required for the propagation of feature annotation.</text>
</comment>
<comment type="caution">
    <text evidence="11">The sequence shown here is derived from an EMBL/GenBank/DDBJ whole genome shotgun (WGS) entry which is preliminary data.</text>
</comment>
<dbReference type="EMBL" id="JAMWYS010000035">
    <property type="protein sequence ID" value="MCO4293366.1"/>
    <property type="molecule type" value="Genomic_DNA"/>
</dbReference>
<evidence type="ECO:0000313" key="11">
    <source>
        <dbReference type="EMBL" id="MCO4293366.1"/>
    </source>
</evidence>
<proteinExistence type="inferred from homology"/>
<dbReference type="GO" id="GO:0000287">
    <property type="term" value="F:magnesium ion binding"/>
    <property type="evidence" value="ECO:0007669"/>
    <property type="project" value="UniProtKB-UniRule"/>
</dbReference>
<dbReference type="SUPFAM" id="SSF51391">
    <property type="entry name" value="Thiamin phosphate synthase"/>
    <property type="match status" value="1"/>
</dbReference>
<dbReference type="GO" id="GO:0005737">
    <property type="term" value="C:cytoplasm"/>
    <property type="evidence" value="ECO:0007669"/>
    <property type="project" value="TreeGrafter"/>
</dbReference>
<evidence type="ECO:0000256" key="2">
    <source>
        <dbReference type="ARBA" id="ARBA00022679"/>
    </source>
</evidence>
<dbReference type="RefSeq" id="WP_252587960.1">
    <property type="nucleotide sequence ID" value="NZ_JAMWYS010000035.1"/>
</dbReference>
<evidence type="ECO:0000256" key="3">
    <source>
        <dbReference type="ARBA" id="ARBA00022723"/>
    </source>
</evidence>
<feature type="binding site" evidence="9">
    <location>
        <begin position="135"/>
        <end position="137"/>
    </location>
    <ligand>
        <name>2-[(2R,5Z)-2-carboxy-4-methylthiazol-5(2H)-ylidene]ethyl phosphate</name>
        <dbReference type="ChEBI" id="CHEBI:62899"/>
    </ligand>
</feature>
<protein>
    <recommendedName>
        <fullName evidence="9">Thiamine-phosphate synthase</fullName>
        <shortName evidence="9">TP synthase</shortName>
        <shortName evidence="9">TPS</shortName>
        <ecNumber evidence="9">2.5.1.3</ecNumber>
    </recommendedName>
    <alternativeName>
        <fullName evidence="9">Thiamine-phosphate pyrophosphorylase</fullName>
        <shortName evidence="9">TMP pyrophosphorylase</shortName>
        <shortName evidence="9">TMP-PPase</shortName>
    </alternativeName>
</protein>
<dbReference type="GO" id="GO:0009229">
    <property type="term" value="P:thiamine diphosphate biosynthetic process"/>
    <property type="evidence" value="ECO:0007669"/>
    <property type="project" value="UniProtKB-UniRule"/>
</dbReference>
<dbReference type="AlphaFoldDB" id="A0A9X2JFG1"/>